<protein>
    <recommendedName>
        <fullName evidence="1">Heterokaryon incompatibility domain-containing protein</fullName>
    </recommendedName>
</protein>
<feature type="domain" description="Heterokaryon incompatibility" evidence="1">
    <location>
        <begin position="123"/>
        <end position="280"/>
    </location>
</feature>
<evidence type="ECO:0000313" key="3">
    <source>
        <dbReference type="Proteomes" id="UP001337655"/>
    </source>
</evidence>
<gene>
    <name evidence="2" type="ORF">LTR77_001692</name>
</gene>
<proteinExistence type="predicted"/>
<dbReference type="Proteomes" id="UP001337655">
    <property type="component" value="Unassembled WGS sequence"/>
</dbReference>
<organism evidence="2 3">
    <name type="scientific">Saxophila tyrrhenica</name>
    <dbReference type="NCBI Taxonomy" id="1690608"/>
    <lineage>
        <taxon>Eukaryota</taxon>
        <taxon>Fungi</taxon>
        <taxon>Dikarya</taxon>
        <taxon>Ascomycota</taxon>
        <taxon>Pezizomycotina</taxon>
        <taxon>Dothideomycetes</taxon>
        <taxon>Dothideomycetidae</taxon>
        <taxon>Mycosphaerellales</taxon>
        <taxon>Extremaceae</taxon>
        <taxon>Saxophila</taxon>
    </lineage>
</organism>
<dbReference type="EMBL" id="JAVRRT010000002">
    <property type="protein sequence ID" value="KAK5174611.1"/>
    <property type="molecule type" value="Genomic_DNA"/>
</dbReference>
<accession>A0AAV9PPA6</accession>
<evidence type="ECO:0000313" key="2">
    <source>
        <dbReference type="EMBL" id="KAK5174611.1"/>
    </source>
</evidence>
<keyword evidence="3" id="KW-1185">Reference proteome</keyword>
<sequence>MTTLPLARKAEGANEPCQYCLNLSREEFVRRGFEYRTFKFDMASVTRGDQTHQCLPSSIKASKHIRSLWQDPEEAEVLKGWLSRPRALQYEKLPTRVLDVGVGPDMDDTVRLHQSSAKGEALYAALSHCWLRGDIEATKTTSRNFRSRLDGFSVFDLPDTFQEAIAFCRKIGLQYIWIDSLCIVQDDPADWKREASAMDQVYANAWFTIAMHHSSNGSMPYKSLSLVIGEQVVAVHVRRIPEMEDLVHGQARSPAIGPTHQLADSNHWDSVVQRGWCFQERALSSRMIHFTEHEFLYEARGALTKCQCRRHWHFGVGLAGSVTAFVKRRPHDMDGVYRVWNDLAQQYTSRMFGHRSDLLPGFAGVAKLVGKTCAQGNYIAGLWEKDLIKWLCWRSREWQSSRASAWACENCRPHPRRIWWTAHDPIPSWSWASRLGPCEFVFESWKMTSWTEVAFIERVECRMDSGNPYLRVASLQPEDWPEDPCARYLRIRGSLYPCRNFTNSTPEHGFVSEGGMCKKEYGVVVPDHYARTWDLTRPILELLVDARKVGVEYCVDAGDDLPPNASQIYLLPLYECPDSMSKTCLILRACTEKLTAEALDTDEEGEGKWWLERIGISVLDGQRFGVMQHQELQNQVIHLM</sequence>
<dbReference type="InterPro" id="IPR010730">
    <property type="entry name" value="HET"/>
</dbReference>
<dbReference type="PANTHER" id="PTHR33112:SF16">
    <property type="entry name" value="HETEROKARYON INCOMPATIBILITY DOMAIN-CONTAINING PROTEIN"/>
    <property type="match status" value="1"/>
</dbReference>
<evidence type="ECO:0000259" key="1">
    <source>
        <dbReference type="Pfam" id="PF06985"/>
    </source>
</evidence>
<dbReference type="GeneID" id="89923040"/>
<name>A0AAV9PPA6_9PEZI</name>
<dbReference type="RefSeq" id="XP_064663280.1">
    <property type="nucleotide sequence ID" value="XM_064798953.1"/>
</dbReference>
<dbReference type="PANTHER" id="PTHR33112">
    <property type="entry name" value="DOMAIN PROTEIN, PUTATIVE-RELATED"/>
    <property type="match status" value="1"/>
</dbReference>
<reference evidence="2 3" key="1">
    <citation type="submission" date="2023-08" db="EMBL/GenBank/DDBJ databases">
        <title>Black Yeasts Isolated from many extreme environments.</title>
        <authorList>
            <person name="Coleine C."/>
            <person name="Stajich J.E."/>
            <person name="Selbmann L."/>
        </authorList>
    </citation>
    <scope>NUCLEOTIDE SEQUENCE [LARGE SCALE GENOMIC DNA]</scope>
    <source>
        <strain evidence="2 3">CCFEE 5935</strain>
    </source>
</reference>
<dbReference type="Pfam" id="PF06985">
    <property type="entry name" value="HET"/>
    <property type="match status" value="1"/>
</dbReference>
<dbReference type="AlphaFoldDB" id="A0AAV9PPA6"/>
<comment type="caution">
    <text evidence="2">The sequence shown here is derived from an EMBL/GenBank/DDBJ whole genome shotgun (WGS) entry which is preliminary data.</text>
</comment>